<dbReference type="SMART" id="SM00490">
    <property type="entry name" value="HELICc"/>
    <property type="match status" value="1"/>
</dbReference>
<dbReference type="Proteomes" id="UP000013827">
    <property type="component" value="Unassembled WGS sequence"/>
</dbReference>
<accession>A0A0D3K8X5</accession>
<keyword evidence="7" id="KW-1185">Reference proteome</keyword>
<dbReference type="InterPro" id="IPR001650">
    <property type="entry name" value="Helicase_C-like"/>
</dbReference>
<keyword evidence="2" id="KW-0378">Hydrolase</keyword>
<dbReference type="SUPFAM" id="SSF52540">
    <property type="entry name" value="P-loop containing nucleoside triphosphate hydrolases"/>
    <property type="match status" value="1"/>
</dbReference>
<dbReference type="GO" id="GO:0003724">
    <property type="term" value="F:RNA helicase activity"/>
    <property type="evidence" value="ECO:0007669"/>
    <property type="project" value="TreeGrafter"/>
</dbReference>
<keyword evidence="3" id="KW-0347">Helicase</keyword>
<dbReference type="PANTHER" id="PTHR47959:SF1">
    <property type="entry name" value="ATP-DEPENDENT RNA HELICASE DBPA"/>
    <property type="match status" value="1"/>
</dbReference>
<evidence type="ECO:0000256" key="4">
    <source>
        <dbReference type="ARBA" id="ARBA00022840"/>
    </source>
</evidence>
<dbReference type="GO" id="GO:0016787">
    <property type="term" value="F:hydrolase activity"/>
    <property type="evidence" value="ECO:0007669"/>
    <property type="project" value="UniProtKB-KW"/>
</dbReference>
<keyword evidence="1" id="KW-0547">Nucleotide-binding</keyword>
<proteinExistence type="predicted"/>
<dbReference type="OMA" id="MVFVAEI"/>
<dbReference type="RefSeq" id="XP_005784639.1">
    <property type="nucleotide sequence ID" value="XM_005784582.1"/>
</dbReference>
<feature type="domain" description="Helicase C-terminal" evidence="5">
    <location>
        <begin position="1"/>
        <end position="139"/>
    </location>
</feature>
<sequence length="191" mass="19478">MVFVAEIKSIRALASCLKRHGMRAGSLHGSLEQARALCRRRLPGAAARTSAVLLCTDVASRGVDIARLTGVVNFDPPASTAQYVHRAGRTGRQGAHGCVVSLLRPGAECGAFALGAARLFEQAKRAIPEELEAYLATAGSAADARLPARGPECQAAPAAAAPIVPSAAAPAAKPATQSLADFAAAFAIGDL</sequence>
<dbReference type="EnsemblProtists" id="EOD32210">
    <property type="protein sequence ID" value="EOD32210"/>
    <property type="gene ID" value="EMIHUDRAFT_202854"/>
</dbReference>
<name>A0A0D3K8X5_EMIH1</name>
<dbReference type="Gene3D" id="3.40.50.300">
    <property type="entry name" value="P-loop containing nucleotide triphosphate hydrolases"/>
    <property type="match status" value="1"/>
</dbReference>
<evidence type="ECO:0000256" key="3">
    <source>
        <dbReference type="ARBA" id="ARBA00022806"/>
    </source>
</evidence>
<evidence type="ECO:0000313" key="6">
    <source>
        <dbReference type="EnsemblProtists" id="EOD32210"/>
    </source>
</evidence>
<evidence type="ECO:0000313" key="7">
    <source>
        <dbReference type="Proteomes" id="UP000013827"/>
    </source>
</evidence>
<dbReference type="eggNOG" id="KOG0335">
    <property type="taxonomic scope" value="Eukaryota"/>
</dbReference>
<dbReference type="KEGG" id="ehx:EMIHUDRAFT_202854"/>
<dbReference type="GeneID" id="17277482"/>
<dbReference type="HOGENOM" id="CLU_1423933_0_0_1"/>
<reference evidence="7" key="1">
    <citation type="journal article" date="2013" name="Nature">
        <title>Pan genome of the phytoplankton Emiliania underpins its global distribution.</title>
        <authorList>
            <person name="Read B.A."/>
            <person name="Kegel J."/>
            <person name="Klute M.J."/>
            <person name="Kuo A."/>
            <person name="Lefebvre S.C."/>
            <person name="Maumus F."/>
            <person name="Mayer C."/>
            <person name="Miller J."/>
            <person name="Monier A."/>
            <person name="Salamov A."/>
            <person name="Young J."/>
            <person name="Aguilar M."/>
            <person name="Claverie J.M."/>
            <person name="Frickenhaus S."/>
            <person name="Gonzalez K."/>
            <person name="Herman E.K."/>
            <person name="Lin Y.C."/>
            <person name="Napier J."/>
            <person name="Ogata H."/>
            <person name="Sarno A.F."/>
            <person name="Shmutz J."/>
            <person name="Schroeder D."/>
            <person name="de Vargas C."/>
            <person name="Verret F."/>
            <person name="von Dassow P."/>
            <person name="Valentin K."/>
            <person name="Van de Peer Y."/>
            <person name="Wheeler G."/>
            <person name="Dacks J.B."/>
            <person name="Delwiche C.F."/>
            <person name="Dyhrman S.T."/>
            <person name="Glockner G."/>
            <person name="John U."/>
            <person name="Richards T."/>
            <person name="Worden A.Z."/>
            <person name="Zhang X."/>
            <person name="Grigoriev I.V."/>
            <person name="Allen A.E."/>
            <person name="Bidle K."/>
            <person name="Borodovsky M."/>
            <person name="Bowler C."/>
            <person name="Brownlee C."/>
            <person name="Cock J.M."/>
            <person name="Elias M."/>
            <person name="Gladyshev V.N."/>
            <person name="Groth M."/>
            <person name="Guda C."/>
            <person name="Hadaegh A."/>
            <person name="Iglesias-Rodriguez M.D."/>
            <person name="Jenkins J."/>
            <person name="Jones B.M."/>
            <person name="Lawson T."/>
            <person name="Leese F."/>
            <person name="Lindquist E."/>
            <person name="Lobanov A."/>
            <person name="Lomsadze A."/>
            <person name="Malik S.B."/>
            <person name="Marsh M.E."/>
            <person name="Mackinder L."/>
            <person name="Mock T."/>
            <person name="Mueller-Roeber B."/>
            <person name="Pagarete A."/>
            <person name="Parker M."/>
            <person name="Probert I."/>
            <person name="Quesneville H."/>
            <person name="Raines C."/>
            <person name="Rensing S.A."/>
            <person name="Riano-Pachon D.M."/>
            <person name="Richier S."/>
            <person name="Rokitta S."/>
            <person name="Shiraiwa Y."/>
            <person name="Soanes D.M."/>
            <person name="van der Giezen M."/>
            <person name="Wahlund T.M."/>
            <person name="Williams B."/>
            <person name="Wilson W."/>
            <person name="Wolfe G."/>
            <person name="Wurch L.L."/>
        </authorList>
    </citation>
    <scope>NUCLEOTIDE SEQUENCE</scope>
</reference>
<dbReference type="Pfam" id="PF00271">
    <property type="entry name" value="Helicase_C"/>
    <property type="match status" value="1"/>
</dbReference>
<dbReference type="GO" id="GO:0005829">
    <property type="term" value="C:cytosol"/>
    <property type="evidence" value="ECO:0007669"/>
    <property type="project" value="TreeGrafter"/>
</dbReference>
<reference evidence="6" key="2">
    <citation type="submission" date="2024-10" db="UniProtKB">
        <authorList>
            <consortium name="EnsemblProtists"/>
        </authorList>
    </citation>
    <scope>IDENTIFICATION</scope>
</reference>
<evidence type="ECO:0000259" key="5">
    <source>
        <dbReference type="PROSITE" id="PS51194"/>
    </source>
</evidence>
<dbReference type="AlphaFoldDB" id="A0A0D3K8X5"/>
<dbReference type="PANTHER" id="PTHR47959">
    <property type="entry name" value="ATP-DEPENDENT RNA HELICASE RHLE-RELATED"/>
    <property type="match status" value="1"/>
</dbReference>
<dbReference type="PROSITE" id="PS51194">
    <property type="entry name" value="HELICASE_CTER"/>
    <property type="match status" value="1"/>
</dbReference>
<evidence type="ECO:0000256" key="2">
    <source>
        <dbReference type="ARBA" id="ARBA00022801"/>
    </source>
</evidence>
<dbReference type="InterPro" id="IPR027417">
    <property type="entry name" value="P-loop_NTPase"/>
</dbReference>
<dbReference type="GO" id="GO:0005524">
    <property type="term" value="F:ATP binding"/>
    <property type="evidence" value="ECO:0007669"/>
    <property type="project" value="UniProtKB-KW"/>
</dbReference>
<keyword evidence="4" id="KW-0067">ATP-binding</keyword>
<organism evidence="6 7">
    <name type="scientific">Emiliania huxleyi (strain CCMP1516)</name>
    <dbReference type="NCBI Taxonomy" id="280463"/>
    <lineage>
        <taxon>Eukaryota</taxon>
        <taxon>Haptista</taxon>
        <taxon>Haptophyta</taxon>
        <taxon>Prymnesiophyceae</taxon>
        <taxon>Isochrysidales</taxon>
        <taxon>Noelaerhabdaceae</taxon>
        <taxon>Emiliania</taxon>
    </lineage>
</organism>
<dbReference type="InterPro" id="IPR050079">
    <property type="entry name" value="DEAD_box_RNA_helicase"/>
</dbReference>
<dbReference type="STRING" id="2903.R1F003"/>
<dbReference type="PaxDb" id="2903-EOD32210"/>
<dbReference type="CDD" id="cd18787">
    <property type="entry name" value="SF2_C_DEAD"/>
    <property type="match status" value="1"/>
</dbReference>
<protein>
    <recommendedName>
        <fullName evidence="5">Helicase C-terminal domain-containing protein</fullName>
    </recommendedName>
</protein>
<evidence type="ECO:0000256" key="1">
    <source>
        <dbReference type="ARBA" id="ARBA00022741"/>
    </source>
</evidence>